<feature type="region of interest" description="Disordered" evidence="5">
    <location>
        <begin position="1159"/>
        <end position="1180"/>
    </location>
</feature>
<organism evidence="7 8">
    <name type="scientific">Symbiodinium microadriaticum</name>
    <name type="common">Dinoflagellate</name>
    <name type="synonym">Zooxanthella microadriatica</name>
    <dbReference type="NCBI Taxonomy" id="2951"/>
    <lineage>
        <taxon>Eukaryota</taxon>
        <taxon>Sar</taxon>
        <taxon>Alveolata</taxon>
        <taxon>Dinophyceae</taxon>
        <taxon>Suessiales</taxon>
        <taxon>Symbiodiniaceae</taxon>
        <taxon>Symbiodinium</taxon>
    </lineage>
</organism>
<evidence type="ECO:0000313" key="7">
    <source>
        <dbReference type="EMBL" id="OLP95430.1"/>
    </source>
</evidence>
<dbReference type="PANTHER" id="PTHR30238">
    <property type="entry name" value="MEMBRANE BOUND PREDICTED REDOX MODULATOR"/>
    <property type="match status" value="1"/>
</dbReference>
<keyword evidence="8" id="KW-1185">Reference proteome</keyword>
<feature type="transmembrane region" description="Helical" evidence="6">
    <location>
        <begin position="283"/>
        <end position="304"/>
    </location>
</feature>
<evidence type="ECO:0000256" key="6">
    <source>
        <dbReference type="SAM" id="Phobius"/>
    </source>
</evidence>
<evidence type="ECO:0000256" key="4">
    <source>
        <dbReference type="ARBA" id="ARBA00023136"/>
    </source>
</evidence>
<evidence type="ECO:0000313" key="8">
    <source>
        <dbReference type="Proteomes" id="UP000186817"/>
    </source>
</evidence>
<gene>
    <name evidence="7" type="ORF">AK812_SmicGene22432</name>
</gene>
<dbReference type="PANTHER" id="PTHR30238:SF0">
    <property type="entry name" value="THYLAKOID MEMBRANE PROTEIN TERC, CHLOROPLASTIC"/>
    <property type="match status" value="1"/>
</dbReference>
<feature type="transmembrane region" description="Helical" evidence="6">
    <location>
        <begin position="324"/>
        <end position="342"/>
    </location>
</feature>
<name>A0A1Q9DJW0_SYMMI</name>
<dbReference type="AlphaFoldDB" id="A0A1Q9DJW0"/>
<dbReference type="OrthoDB" id="442711at2759"/>
<feature type="transmembrane region" description="Helical" evidence="6">
    <location>
        <begin position="1077"/>
        <end position="1097"/>
    </location>
</feature>
<comment type="subcellular location">
    <subcellularLocation>
        <location evidence="1">Membrane</location>
        <topology evidence="1">Multi-pass membrane protein</topology>
    </subcellularLocation>
</comment>
<dbReference type="EMBL" id="LSRX01000502">
    <property type="protein sequence ID" value="OLP95430.1"/>
    <property type="molecule type" value="Genomic_DNA"/>
</dbReference>
<evidence type="ECO:0000256" key="3">
    <source>
        <dbReference type="ARBA" id="ARBA00022989"/>
    </source>
</evidence>
<dbReference type="InterPro" id="IPR005496">
    <property type="entry name" value="Integral_membrane_TerC"/>
</dbReference>
<protein>
    <submittedName>
        <fullName evidence="7">Putative membrane protein</fullName>
    </submittedName>
</protein>
<accession>A0A1Q9DJW0</accession>
<dbReference type="Pfam" id="PF03741">
    <property type="entry name" value="TerC"/>
    <property type="match status" value="1"/>
</dbReference>
<feature type="transmembrane region" description="Helical" evidence="6">
    <location>
        <begin position="1136"/>
        <end position="1153"/>
    </location>
</feature>
<feature type="transmembrane region" description="Helical" evidence="6">
    <location>
        <begin position="383"/>
        <end position="399"/>
    </location>
</feature>
<feature type="transmembrane region" description="Helical" evidence="6">
    <location>
        <begin position="354"/>
        <end position="377"/>
    </location>
</feature>
<feature type="transmembrane region" description="Helical" evidence="6">
    <location>
        <begin position="256"/>
        <end position="276"/>
    </location>
</feature>
<feature type="transmembrane region" description="Helical" evidence="6">
    <location>
        <begin position="1104"/>
        <end position="1124"/>
    </location>
</feature>
<keyword evidence="2 6" id="KW-0812">Transmembrane</keyword>
<proteinExistence type="predicted"/>
<dbReference type="Proteomes" id="UP000186817">
    <property type="component" value="Unassembled WGS sequence"/>
</dbReference>
<comment type="caution">
    <text evidence="7">The sequence shown here is derived from an EMBL/GenBank/DDBJ whole genome shotgun (WGS) entry which is preliminary data.</text>
</comment>
<keyword evidence="3 6" id="KW-1133">Transmembrane helix</keyword>
<dbReference type="GO" id="GO:0016020">
    <property type="term" value="C:membrane"/>
    <property type="evidence" value="ECO:0007669"/>
    <property type="project" value="UniProtKB-SubCell"/>
</dbReference>
<evidence type="ECO:0000256" key="1">
    <source>
        <dbReference type="ARBA" id="ARBA00004141"/>
    </source>
</evidence>
<keyword evidence="4 6" id="KW-0472">Membrane</keyword>
<reference evidence="7 8" key="1">
    <citation type="submission" date="2016-02" db="EMBL/GenBank/DDBJ databases">
        <title>Genome analysis of coral dinoflagellate symbionts highlights evolutionary adaptations to a symbiotic lifestyle.</title>
        <authorList>
            <person name="Aranda M."/>
            <person name="Li Y."/>
            <person name="Liew Y.J."/>
            <person name="Baumgarten S."/>
            <person name="Simakov O."/>
            <person name="Wilson M."/>
            <person name="Piel J."/>
            <person name="Ashoor H."/>
            <person name="Bougouffa S."/>
            <person name="Bajic V.B."/>
            <person name="Ryu T."/>
            <person name="Ravasi T."/>
            <person name="Bayer T."/>
            <person name="Micklem G."/>
            <person name="Kim H."/>
            <person name="Bhak J."/>
            <person name="Lajeunesse T.C."/>
            <person name="Voolstra C.R."/>
        </authorList>
    </citation>
    <scope>NUCLEOTIDE SEQUENCE [LARGE SCALE GENOMIC DNA]</scope>
    <source>
        <strain evidence="7 8">CCMP2467</strain>
    </source>
</reference>
<feature type="transmembrane region" description="Helical" evidence="6">
    <location>
        <begin position="445"/>
        <end position="464"/>
    </location>
</feature>
<evidence type="ECO:0000256" key="5">
    <source>
        <dbReference type="SAM" id="MobiDB-lite"/>
    </source>
</evidence>
<sequence>MDGTHPFHLDPGSKLCLNHDAYTRDRTSVNPLEQFRWIASDEKMAMVPRAATVSVARLESPHHQLGHQCWLREAKRGAEWCGSRERGVASPGSIEDQEYVILFIVFVMLKFSSSALQCVMASFFKLGEYAEMSSVPVLRVALKRKVPKVLEPAVPDLEDRGREKRSERDAEGMTQVFFLAHRPLEMQDAGFWLKRFGLYSEQDDDASSSSSGTEESYLLYLMPKGPHSQEDGSTPTRPKGDMGHHIREFFRSARSASWATFSTFWVFLAVASYLLYSRQDLKYWWQHIFSMCFWIFMAVVYLGIVDAQTPGDPDAVDDWLDGYIVELILSMENIFLYEIILVSFRVPPKLSRKILFVTSFCQMFWQMWLFMFVASYLQDIKSLPYLLGAWLIYIGVASLREDDEDSFDPEHSDLFRMLRTGLGSRLMPHYPHDGSMFKRDESGKLCVTMLLPVTACIVVIMLVMEVDVTLAKIAACGPSQVLPNCAIDPPIGLSVCSRGVLQKNLAVRSGPWLGLTKHRSDDFWSALRTVAEADMANLQNLMIRLTDCDLRNIRQCATATLMTSQAEEVAEQTSGSQTRTTLLRPQQEGLKFADGTTTTTKVAVDAISMPPAATRPTVGPPDIPVKQVPKNKDPSAMVVAWAMLLLADDAIALLMSHLLQRAAQGESATSELAAAIVQVAYEVKEPPGVADKVVRSRHAVLHGDALSVDPHKAATALSEHCHPSTFVIIACAPLCPDFSQIQGVAAKGTKGPEGQKFVQWIHLCWRLFRSVRKLKFVVLVENVVVAKDTQAALDQLLRIKSFVRDTADETVPRAAIDRLGNGAVTQVEPSVGAYPIKCNVSKTTGQRISSLSVFDNPSAIIGGEAPASYEEKRRVARDVEQISQGPWYEEKPFPMFELKRMGSKLIEWREWVVNNVLLFVEELREDQDARTEKPGFAALQQLHRLIGSTLLASCGKERIEKLVTKTKVAGKLKIACSWVFGNVGKAMLKPLFARQHCGLNQPVSLSSSLQFALTDLLNLLPEIPLKPSEVRAFVLYAGVYVNISGSRCAAKQDPQNGAHEWNEPLCSYGKETIDSHFIAWTSSVLVAFALSDLYVIVSELFKQFYLMRTGISVLLLFFGGLLLVREEVQVSDTTEVAVMLTIVFGSVALSTMMQMGPKHGAAYDESEEEESETSKGSREVHTNAEATLYSQLDGKQVVKCAMTGRIQRAIAGQDLVVADQISCELFEISWEPSLGYRVNLLIGRPCHREIASMLVQTPVGK</sequence>
<evidence type="ECO:0000256" key="2">
    <source>
        <dbReference type="ARBA" id="ARBA00022692"/>
    </source>
</evidence>